<accession>A0AAV5RZF7</accession>
<comment type="caution">
    <text evidence="2">The sequence shown here is derived from an EMBL/GenBank/DDBJ whole genome shotgun (WGS) entry which is preliminary data.</text>
</comment>
<keyword evidence="3" id="KW-1185">Reference proteome</keyword>
<gene>
    <name evidence="2" type="ORF">DAKH74_036300</name>
</gene>
<evidence type="ECO:0000256" key="1">
    <source>
        <dbReference type="SAM" id="MobiDB-lite"/>
    </source>
</evidence>
<dbReference type="Proteomes" id="UP001377567">
    <property type="component" value="Unassembled WGS sequence"/>
</dbReference>
<proteinExistence type="predicted"/>
<evidence type="ECO:0008006" key="4">
    <source>
        <dbReference type="Google" id="ProtNLM"/>
    </source>
</evidence>
<evidence type="ECO:0000313" key="3">
    <source>
        <dbReference type="Proteomes" id="UP001377567"/>
    </source>
</evidence>
<name>A0AAV5RZF7_MAUHU</name>
<protein>
    <recommendedName>
        <fullName evidence="4">BACK domain-containing protein</fullName>
    </recommendedName>
</protein>
<dbReference type="EMBL" id="BTGD01000010">
    <property type="protein sequence ID" value="GMM57014.1"/>
    <property type="molecule type" value="Genomic_DNA"/>
</dbReference>
<feature type="region of interest" description="Disordered" evidence="1">
    <location>
        <begin position="301"/>
        <end position="328"/>
    </location>
</feature>
<reference evidence="2 3" key="1">
    <citation type="journal article" date="2023" name="Elife">
        <title>Identification of key yeast species and microbe-microbe interactions impacting larval growth of Drosophila in the wild.</title>
        <authorList>
            <person name="Mure A."/>
            <person name="Sugiura Y."/>
            <person name="Maeda R."/>
            <person name="Honda K."/>
            <person name="Sakurai N."/>
            <person name="Takahashi Y."/>
            <person name="Watada M."/>
            <person name="Katoh T."/>
            <person name="Gotoh A."/>
            <person name="Gotoh Y."/>
            <person name="Taniguchi I."/>
            <person name="Nakamura K."/>
            <person name="Hayashi T."/>
            <person name="Katayama T."/>
            <person name="Uemura T."/>
            <person name="Hattori Y."/>
        </authorList>
    </citation>
    <scope>NUCLEOTIDE SEQUENCE [LARGE SCALE GENOMIC DNA]</scope>
    <source>
        <strain evidence="2 3">KH-74</strain>
    </source>
</reference>
<dbReference type="AlphaFoldDB" id="A0AAV5RZF7"/>
<sequence length="328" mass="37474">MSTGTFLGVARLFRGCSELRGVYKGLYGAPSGRLVELCAATLARALCDDSLSLTEQLAVLRSIPNFYVAELIWQAIGLRKPSFRMFWLFFQWLEVGEGLSGGRYHVFVRPSPTAVMDTLRLLNGLDELKRQPFGVTLRWGCSELADCEKFVQMRNLTSMTCIEPDKKILLRAVTAWVTYLKSNDGAAWNNLRVLSLISLCDVRLFYDLLYYIPSLKMVAINNSVVGFENIPGFRQCLRYVPENERDTKFSEYHQTYGVENIEISVSFQQHDREVPEGGGPWVRQCSVYEVIEPLREHVPRPSSRILPNRKRPKLNKSQLMHLPDITKL</sequence>
<organism evidence="2 3">
    <name type="scientific">Maudiozyma humilis</name>
    <name type="common">Sour dough yeast</name>
    <name type="synonym">Kazachstania humilis</name>
    <dbReference type="NCBI Taxonomy" id="51915"/>
    <lineage>
        <taxon>Eukaryota</taxon>
        <taxon>Fungi</taxon>
        <taxon>Dikarya</taxon>
        <taxon>Ascomycota</taxon>
        <taxon>Saccharomycotina</taxon>
        <taxon>Saccharomycetes</taxon>
        <taxon>Saccharomycetales</taxon>
        <taxon>Saccharomycetaceae</taxon>
        <taxon>Maudiozyma</taxon>
    </lineage>
</organism>
<evidence type="ECO:0000313" key="2">
    <source>
        <dbReference type="EMBL" id="GMM57014.1"/>
    </source>
</evidence>